<dbReference type="InterPro" id="IPR023198">
    <property type="entry name" value="PGP-like_dom2"/>
</dbReference>
<dbReference type="GO" id="GO:0006281">
    <property type="term" value="P:DNA repair"/>
    <property type="evidence" value="ECO:0007669"/>
    <property type="project" value="TreeGrafter"/>
</dbReference>
<dbReference type="SUPFAM" id="SSF56784">
    <property type="entry name" value="HAD-like"/>
    <property type="match status" value="1"/>
</dbReference>
<dbReference type="Gene3D" id="3.40.50.1000">
    <property type="entry name" value="HAD superfamily/HAD-like"/>
    <property type="match status" value="1"/>
</dbReference>
<name>A0A1Y4LGS0_9FIRM</name>
<dbReference type="SFLD" id="SFLDS00003">
    <property type="entry name" value="Haloacid_Dehalogenase"/>
    <property type="match status" value="1"/>
</dbReference>
<dbReference type="NCBIfam" id="TIGR01509">
    <property type="entry name" value="HAD-SF-IA-v3"/>
    <property type="match status" value="1"/>
</dbReference>
<dbReference type="GO" id="GO:0005829">
    <property type="term" value="C:cytosol"/>
    <property type="evidence" value="ECO:0007669"/>
    <property type="project" value="TreeGrafter"/>
</dbReference>
<dbReference type="PANTHER" id="PTHR43434">
    <property type="entry name" value="PHOSPHOGLYCOLATE PHOSPHATASE"/>
    <property type="match status" value="1"/>
</dbReference>
<dbReference type="InterPro" id="IPR006439">
    <property type="entry name" value="HAD-SF_hydro_IA"/>
</dbReference>
<dbReference type="PRINTS" id="PR00413">
    <property type="entry name" value="HADHALOGNASE"/>
</dbReference>
<dbReference type="GO" id="GO:0008967">
    <property type="term" value="F:phosphoglycolate phosphatase activity"/>
    <property type="evidence" value="ECO:0007669"/>
    <property type="project" value="TreeGrafter"/>
</dbReference>
<comment type="caution">
    <text evidence="2">The sequence shown here is derived from an EMBL/GenBank/DDBJ whole genome shotgun (WGS) entry which is preliminary data.</text>
</comment>
<gene>
    <name evidence="2" type="ORF">B5F17_04720</name>
</gene>
<protein>
    <recommendedName>
        <fullName evidence="1">LUD domain-containing protein</fullName>
    </recommendedName>
</protein>
<evidence type="ECO:0000313" key="2">
    <source>
        <dbReference type="EMBL" id="OUP53312.1"/>
    </source>
</evidence>
<dbReference type="SFLD" id="SFLDG01135">
    <property type="entry name" value="C1.5.6:_HAD__Beta-PGM__Phospha"/>
    <property type="match status" value="1"/>
</dbReference>
<sequence length="408" mass="44353">MSIKAVIFDLDGTLLDTLGDLTSAVNTALRHHGFPLLTEEDVCSRVGNGVRKLIERSLPKNAGKAMVDACLAEFQSAYDEHLVERTHPYQGMPVVIEAFRRRGVRMAVLSNKYHAAACRLVNHYFPGDMALTFGERPGVPRKPDPTSTQEVMSVLGVQPDEILYIGDSDVDMQTAKKAGVTAIGALWGFRDRASLLEAGADHIVERPEDLIQLLDRLQLDAAMQAFERNGFTWTFCATAAQAADYIVSQCKGKKIGFGGSMTLDGLGVYEQLKDQADVHWHWKGGDQLPGGDVFLTSANALSATGETVNIDGACNRIAASVHGFDACYVVCGINKLAPDLTSAMRRAREIAAPLNAKRLNKRTPCAVDGKCHDCRSPERICRAMTVVMAPPTGMSHYEIVVVGEELGY</sequence>
<dbReference type="Gene3D" id="1.10.150.240">
    <property type="entry name" value="Putative phosphatase, domain 2"/>
    <property type="match status" value="1"/>
</dbReference>
<evidence type="ECO:0000259" key="1">
    <source>
        <dbReference type="Pfam" id="PF02589"/>
    </source>
</evidence>
<dbReference type="PANTHER" id="PTHR43434:SF1">
    <property type="entry name" value="PHOSPHOGLYCOLATE PHOSPHATASE"/>
    <property type="match status" value="1"/>
</dbReference>
<dbReference type="AlphaFoldDB" id="A0A1Y4LGS0"/>
<accession>A0A1Y4LGS0</accession>
<dbReference type="RefSeq" id="WP_087371358.1">
    <property type="nucleotide sequence ID" value="NZ_NFKK01000004.1"/>
</dbReference>
<dbReference type="Pfam" id="PF02589">
    <property type="entry name" value="LUD_dom"/>
    <property type="match status" value="1"/>
</dbReference>
<feature type="domain" description="LUD" evidence="1">
    <location>
        <begin position="221"/>
        <end position="387"/>
    </location>
</feature>
<dbReference type="NCBIfam" id="TIGR01549">
    <property type="entry name" value="HAD-SF-IA-v1"/>
    <property type="match status" value="1"/>
</dbReference>
<organism evidence="2 3">
    <name type="scientific">Butyricicoccus pullicaecorum</name>
    <dbReference type="NCBI Taxonomy" id="501571"/>
    <lineage>
        <taxon>Bacteria</taxon>
        <taxon>Bacillati</taxon>
        <taxon>Bacillota</taxon>
        <taxon>Clostridia</taxon>
        <taxon>Eubacteriales</taxon>
        <taxon>Butyricicoccaceae</taxon>
        <taxon>Butyricicoccus</taxon>
    </lineage>
</organism>
<evidence type="ECO:0000313" key="3">
    <source>
        <dbReference type="Proteomes" id="UP000195897"/>
    </source>
</evidence>
<dbReference type="InterPro" id="IPR036412">
    <property type="entry name" value="HAD-like_sf"/>
</dbReference>
<dbReference type="SFLD" id="SFLDG01129">
    <property type="entry name" value="C1.5:_HAD__Beta-PGM__Phosphata"/>
    <property type="match status" value="1"/>
</dbReference>
<reference evidence="3" key="1">
    <citation type="submission" date="2017-04" db="EMBL/GenBank/DDBJ databases">
        <title>Function of individual gut microbiota members based on whole genome sequencing of pure cultures obtained from chicken caecum.</title>
        <authorList>
            <person name="Medvecky M."/>
            <person name="Cejkova D."/>
            <person name="Polansky O."/>
            <person name="Karasova D."/>
            <person name="Kubasova T."/>
            <person name="Cizek A."/>
            <person name="Rychlik I."/>
        </authorList>
    </citation>
    <scope>NUCLEOTIDE SEQUENCE [LARGE SCALE GENOMIC DNA]</scope>
    <source>
        <strain evidence="3">An180</strain>
    </source>
</reference>
<dbReference type="InterPro" id="IPR041492">
    <property type="entry name" value="HAD_2"/>
</dbReference>
<dbReference type="InterPro" id="IPR003741">
    <property type="entry name" value="LUD_dom"/>
</dbReference>
<dbReference type="Pfam" id="PF13419">
    <property type="entry name" value="HAD_2"/>
    <property type="match status" value="1"/>
</dbReference>
<dbReference type="InterPro" id="IPR050155">
    <property type="entry name" value="HAD-like_hydrolase_sf"/>
</dbReference>
<dbReference type="Proteomes" id="UP000195897">
    <property type="component" value="Unassembled WGS sequence"/>
</dbReference>
<dbReference type="InterPro" id="IPR023214">
    <property type="entry name" value="HAD_sf"/>
</dbReference>
<dbReference type="EMBL" id="NFKK01000004">
    <property type="protein sequence ID" value="OUP53312.1"/>
    <property type="molecule type" value="Genomic_DNA"/>
</dbReference>
<proteinExistence type="predicted"/>